<gene>
    <name evidence="2" type="ORF">SMD44_00447</name>
</gene>
<reference evidence="2 3" key="1">
    <citation type="submission" date="2017-05" db="EMBL/GenBank/DDBJ databases">
        <title>Streptomyces alboflavus Genome sequencing and assembly.</title>
        <authorList>
            <person name="Wang Y."/>
            <person name="Du B."/>
            <person name="Ding Y."/>
            <person name="Liu H."/>
            <person name="Hou Q."/>
            <person name="Liu K."/>
            <person name="Wang C."/>
            <person name="Yao L."/>
        </authorList>
    </citation>
    <scope>NUCLEOTIDE SEQUENCE [LARGE SCALE GENOMIC DNA]</scope>
    <source>
        <strain evidence="2 3">MDJK44</strain>
    </source>
</reference>
<protein>
    <submittedName>
        <fullName evidence="2">Uncharacterized protein</fullName>
    </submittedName>
</protein>
<feature type="region of interest" description="Disordered" evidence="1">
    <location>
        <begin position="1"/>
        <end position="55"/>
    </location>
</feature>
<name>A0A1Z1W3T1_9ACTN</name>
<feature type="compositionally biased region" description="Polar residues" evidence="1">
    <location>
        <begin position="11"/>
        <end position="34"/>
    </location>
</feature>
<dbReference type="KEGG" id="salf:SMD44_00447"/>
<dbReference type="Proteomes" id="UP000195880">
    <property type="component" value="Chromosome"/>
</dbReference>
<proteinExistence type="predicted"/>
<evidence type="ECO:0000256" key="1">
    <source>
        <dbReference type="SAM" id="MobiDB-lite"/>
    </source>
</evidence>
<evidence type="ECO:0000313" key="2">
    <source>
        <dbReference type="EMBL" id="ARX81049.1"/>
    </source>
</evidence>
<sequence length="55" mass="5751">MRAADAPVRVSQYSVTSSRTRSLEISSNGLSSVSDHAANLSRIQARSPTGESTSA</sequence>
<dbReference type="EMBL" id="CP021748">
    <property type="protein sequence ID" value="ARX81049.1"/>
    <property type="molecule type" value="Genomic_DNA"/>
</dbReference>
<accession>A0A1Z1W3T1</accession>
<feature type="compositionally biased region" description="Polar residues" evidence="1">
    <location>
        <begin position="41"/>
        <end position="55"/>
    </location>
</feature>
<keyword evidence="3" id="KW-1185">Reference proteome</keyword>
<dbReference type="AlphaFoldDB" id="A0A1Z1W3T1"/>
<organism evidence="2 3">
    <name type="scientific">Streptomyces alboflavus</name>
    <dbReference type="NCBI Taxonomy" id="67267"/>
    <lineage>
        <taxon>Bacteria</taxon>
        <taxon>Bacillati</taxon>
        <taxon>Actinomycetota</taxon>
        <taxon>Actinomycetes</taxon>
        <taxon>Kitasatosporales</taxon>
        <taxon>Streptomycetaceae</taxon>
        <taxon>Streptomyces</taxon>
    </lineage>
</organism>
<evidence type="ECO:0000313" key="3">
    <source>
        <dbReference type="Proteomes" id="UP000195880"/>
    </source>
</evidence>